<protein>
    <submittedName>
        <fullName evidence="2">GNAT family N-acetyltransferase</fullName>
    </submittedName>
</protein>
<keyword evidence="3" id="KW-1185">Reference proteome</keyword>
<dbReference type="GO" id="GO:0005737">
    <property type="term" value="C:cytoplasm"/>
    <property type="evidence" value="ECO:0007669"/>
    <property type="project" value="TreeGrafter"/>
</dbReference>
<gene>
    <name evidence="2" type="ORF">JOL79_09580</name>
</gene>
<sequence length="175" mass="19816">METVRLRPIRERDIPAIEAGASSREGLGELQWFGFRTFHRMRERVTLDGYLGPDSGGLAVDVGGEVAGWVSWSKQFWGPETTSWSWTIGVILFPAFRGRGIGTAVKKELADYLFAHTVAERIQATTDVRNVAAQRALEKAGFQREGVLRRAQWRLGEWHDQVLYAALREPRDRFG</sequence>
<dbReference type="InterPro" id="IPR000182">
    <property type="entry name" value="GNAT_dom"/>
</dbReference>
<dbReference type="PANTHER" id="PTHR43441">
    <property type="entry name" value="RIBOSOMAL-PROTEIN-SERINE ACETYLTRANSFERASE"/>
    <property type="match status" value="1"/>
</dbReference>
<accession>A0A940WJL4</accession>
<evidence type="ECO:0000259" key="1">
    <source>
        <dbReference type="PROSITE" id="PS51186"/>
    </source>
</evidence>
<dbReference type="AlphaFoldDB" id="A0A940WJL4"/>
<evidence type="ECO:0000313" key="2">
    <source>
        <dbReference type="EMBL" id="MBP2704058.1"/>
    </source>
</evidence>
<organism evidence="2 3">
    <name type="scientific">Microbispora oryzae</name>
    <dbReference type="NCBI Taxonomy" id="2806554"/>
    <lineage>
        <taxon>Bacteria</taxon>
        <taxon>Bacillati</taxon>
        <taxon>Actinomycetota</taxon>
        <taxon>Actinomycetes</taxon>
        <taxon>Streptosporangiales</taxon>
        <taxon>Streptosporangiaceae</taxon>
        <taxon>Microbispora</taxon>
    </lineage>
</organism>
<dbReference type="Gene3D" id="3.40.630.30">
    <property type="match status" value="1"/>
</dbReference>
<dbReference type="GO" id="GO:1990189">
    <property type="term" value="F:protein N-terminal-serine acetyltransferase activity"/>
    <property type="evidence" value="ECO:0007669"/>
    <property type="project" value="TreeGrafter"/>
</dbReference>
<name>A0A940WJL4_9ACTN</name>
<dbReference type="PROSITE" id="PS51186">
    <property type="entry name" value="GNAT"/>
    <property type="match status" value="1"/>
</dbReference>
<dbReference type="Pfam" id="PF13302">
    <property type="entry name" value="Acetyltransf_3"/>
    <property type="match status" value="1"/>
</dbReference>
<reference evidence="2" key="1">
    <citation type="submission" date="2021-02" db="EMBL/GenBank/DDBJ databases">
        <title>Draft genome sequence of Microbispora sp. RL4-1S isolated from rice leaves in Thailand.</title>
        <authorList>
            <person name="Muangham S."/>
            <person name="Duangmal K."/>
        </authorList>
    </citation>
    <scope>NUCLEOTIDE SEQUENCE</scope>
    <source>
        <strain evidence="2">RL4-1S</strain>
    </source>
</reference>
<dbReference type="InterPro" id="IPR016181">
    <property type="entry name" value="Acyl_CoA_acyltransferase"/>
</dbReference>
<dbReference type="SUPFAM" id="SSF55729">
    <property type="entry name" value="Acyl-CoA N-acyltransferases (Nat)"/>
    <property type="match status" value="1"/>
</dbReference>
<feature type="domain" description="N-acetyltransferase" evidence="1">
    <location>
        <begin position="4"/>
        <end position="169"/>
    </location>
</feature>
<dbReference type="EMBL" id="JAFCNB010000004">
    <property type="protein sequence ID" value="MBP2704058.1"/>
    <property type="molecule type" value="Genomic_DNA"/>
</dbReference>
<dbReference type="RefSeq" id="WP_210155359.1">
    <property type="nucleotide sequence ID" value="NZ_JAFCNB010000004.1"/>
</dbReference>
<evidence type="ECO:0000313" key="3">
    <source>
        <dbReference type="Proteomes" id="UP000674234"/>
    </source>
</evidence>
<dbReference type="Proteomes" id="UP000674234">
    <property type="component" value="Unassembled WGS sequence"/>
</dbReference>
<dbReference type="InterPro" id="IPR051908">
    <property type="entry name" value="Ribosomal_N-acetyltransferase"/>
</dbReference>
<dbReference type="PANTHER" id="PTHR43441:SF2">
    <property type="entry name" value="FAMILY ACETYLTRANSFERASE, PUTATIVE (AFU_ORTHOLOGUE AFUA_7G00850)-RELATED"/>
    <property type="match status" value="1"/>
</dbReference>
<dbReference type="CDD" id="cd04301">
    <property type="entry name" value="NAT_SF"/>
    <property type="match status" value="1"/>
</dbReference>
<comment type="caution">
    <text evidence="2">The sequence shown here is derived from an EMBL/GenBank/DDBJ whole genome shotgun (WGS) entry which is preliminary data.</text>
</comment>
<proteinExistence type="predicted"/>
<dbReference type="GO" id="GO:0008999">
    <property type="term" value="F:protein-N-terminal-alanine acetyltransferase activity"/>
    <property type="evidence" value="ECO:0007669"/>
    <property type="project" value="TreeGrafter"/>
</dbReference>